<evidence type="ECO:0000256" key="4">
    <source>
        <dbReference type="ARBA" id="ARBA00022723"/>
    </source>
</evidence>
<dbReference type="PANTHER" id="PTHR11409">
    <property type="entry name" value="ADENOSINE DEAMINASE"/>
    <property type="match status" value="1"/>
</dbReference>
<dbReference type="SUPFAM" id="SSF51556">
    <property type="entry name" value="Metallo-dependent hydrolases"/>
    <property type="match status" value="1"/>
</dbReference>
<dbReference type="GO" id="GO:0004000">
    <property type="term" value="F:adenosine deaminase activity"/>
    <property type="evidence" value="ECO:0007669"/>
    <property type="project" value="UniProtKB-ARBA"/>
</dbReference>
<reference evidence="8 9" key="1">
    <citation type="submission" date="2019-12" db="EMBL/GenBank/DDBJ databases">
        <title>Sporaefaciens musculi gen. nov., sp. nov., a novel bacterium isolated from the caecum of an obese mouse.</title>
        <authorList>
            <person name="Rasmussen T.S."/>
            <person name="Streidl T."/>
            <person name="Hitch T.C.A."/>
            <person name="Wortmann E."/>
            <person name="Deptula P."/>
            <person name="Hansen M."/>
            <person name="Nielsen D.S."/>
            <person name="Clavel T."/>
            <person name="Vogensen F.K."/>
        </authorList>
    </citation>
    <scope>NUCLEOTIDE SEQUENCE [LARGE SCALE GENOMIC DNA]</scope>
    <source>
        <strain evidence="8 9">WCA-9-b2</strain>
    </source>
</reference>
<dbReference type="GO" id="GO:0046103">
    <property type="term" value="P:inosine biosynthetic process"/>
    <property type="evidence" value="ECO:0007669"/>
    <property type="project" value="TreeGrafter"/>
</dbReference>
<sequence>MRMEEYGKIDLHLHLDGSLSAETLLKLAQRDDIELPADTPQGLRPFLTVKRDCESLNEYLKCFDLPLAVLQSNKNLSLAAYELGIELSQKGLCYGEIRFAPQLHRQRGLTQAEAVKAVLSGLHRAVKESNIRLKAILCCMRGEEVHEANMETVQTAAHFLGKGVVAVDLAGAEALYPTRDYEEEFRLARSLKVPFTIHAGEADGPESIWKALHMGALRIGHGVCAVKDHRLMDELAKRGCVLEMCPTSNLQTKAVRSLSEYPLREYLNRGIKVTVNSDNMTVSDTWVGKEFALLSQEYGLTEDEAKKLLENAKKAVFEM</sequence>
<keyword evidence="4" id="KW-0479">Metal-binding</keyword>
<dbReference type="GO" id="GO:0005829">
    <property type="term" value="C:cytosol"/>
    <property type="evidence" value="ECO:0007669"/>
    <property type="project" value="TreeGrafter"/>
</dbReference>
<feature type="domain" description="Adenosine deaminase" evidence="7">
    <location>
        <begin position="8"/>
        <end position="317"/>
    </location>
</feature>
<accession>A0A7X3MF62</accession>
<name>A0A7X3MF62_9FIRM</name>
<evidence type="ECO:0000256" key="6">
    <source>
        <dbReference type="ARBA" id="ARBA00022833"/>
    </source>
</evidence>
<dbReference type="PANTHER" id="PTHR11409:SF43">
    <property type="entry name" value="ADENOSINE DEAMINASE"/>
    <property type="match status" value="1"/>
</dbReference>
<evidence type="ECO:0000259" key="7">
    <source>
        <dbReference type="Pfam" id="PF00962"/>
    </source>
</evidence>
<dbReference type="Proteomes" id="UP000460412">
    <property type="component" value="Unassembled WGS sequence"/>
</dbReference>
<dbReference type="NCBIfam" id="TIGR01430">
    <property type="entry name" value="aden_deam"/>
    <property type="match status" value="1"/>
</dbReference>
<comment type="caution">
    <text evidence="8">The sequence shown here is derived from an EMBL/GenBank/DDBJ whole genome shotgun (WGS) entry which is preliminary data.</text>
</comment>
<evidence type="ECO:0000313" key="8">
    <source>
        <dbReference type="EMBL" id="MXP75217.1"/>
    </source>
</evidence>
<comment type="cofactor">
    <cofactor evidence="1">
        <name>Zn(2+)</name>
        <dbReference type="ChEBI" id="CHEBI:29105"/>
    </cofactor>
</comment>
<dbReference type="EC" id="3.5.4.4" evidence="3"/>
<dbReference type="RefSeq" id="WP_159750521.1">
    <property type="nucleotide sequence ID" value="NZ_CASZNZ010000036.1"/>
</dbReference>
<organism evidence="8 9">
    <name type="scientific">Sporofaciens musculi</name>
    <dbReference type="NCBI Taxonomy" id="2681861"/>
    <lineage>
        <taxon>Bacteria</taxon>
        <taxon>Bacillati</taxon>
        <taxon>Bacillota</taxon>
        <taxon>Clostridia</taxon>
        <taxon>Lachnospirales</taxon>
        <taxon>Lachnospiraceae</taxon>
        <taxon>Sporofaciens</taxon>
    </lineage>
</organism>
<dbReference type="InterPro" id="IPR001365">
    <property type="entry name" value="A_deaminase_dom"/>
</dbReference>
<dbReference type="Gene3D" id="3.20.20.140">
    <property type="entry name" value="Metal-dependent hydrolases"/>
    <property type="match status" value="1"/>
</dbReference>
<keyword evidence="9" id="KW-1185">Reference proteome</keyword>
<dbReference type="AlphaFoldDB" id="A0A7X3MF62"/>
<comment type="similarity">
    <text evidence="2">Belongs to the metallo-dependent hydrolases superfamily. Adenosine and AMP deaminases family.</text>
</comment>
<gene>
    <name evidence="8" type="primary">add</name>
    <name evidence="8" type="ORF">GN277_07425</name>
</gene>
<keyword evidence="5 8" id="KW-0378">Hydrolase</keyword>
<evidence type="ECO:0000256" key="2">
    <source>
        <dbReference type="ARBA" id="ARBA00006676"/>
    </source>
</evidence>
<dbReference type="Pfam" id="PF00962">
    <property type="entry name" value="A_deaminase"/>
    <property type="match status" value="1"/>
</dbReference>
<dbReference type="EMBL" id="WUQX01000001">
    <property type="protein sequence ID" value="MXP75217.1"/>
    <property type="molecule type" value="Genomic_DNA"/>
</dbReference>
<proteinExistence type="inferred from homology"/>
<dbReference type="InterPro" id="IPR032466">
    <property type="entry name" value="Metal_Hydrolase"/>
</dbReference>
<dbReference type="GO" id="GO:0043103">
    <property type="term" value="P:hypoxanthine salvage"/>
    <property type="evidence" value="ECO:0007669"/>
    <property type="project" value="TreeGrafter"/>
</dbReference>
<protein>
    <recommendedName>
        <fullName evidence="3">adenosine deaminase</fullName>
        <ecNumber evidence="3">3.5.4.4</ecNumber>
    </recommendedName>
</protein>
<evidence type="ECO:0000256" key="1">
    <source>
        <dbReference type="ARBA" id="ARBA00001947"/>
    </source>
</evidence>
<keyword evidence="6" id="KW-0862">Zinc</keyword>
<dbReference type="GO" id="GO:0046872">
    <property type="term" value="F:metal ion binding"/>
    <property type="evidence" value="ECO:0007669"/>
    <property type="project" value="UniProtKB-KW"/>
</dbReference>
<evidence type="ECO:0000256" key="3">
    <source>
        <dbReference type="ARBA" id="ARBA00012784"/>
    </source>
</evidence>
<evidence type="ECO:0000313" key="9">
    <source>
        <dbReference type="Proteomes" id="UP000460412"/>
    </source>
</evidence>
<dbReference type="GO" id="GO:0006154">
    <property type="term" value="P:adenosine catabolic process"/>
    <property type="evidence" value="ECO:0007669"/>
    <property type="project" value="TreeGrafter"/>
</dbReference>
<dbReference type="InterPro" id="IPR006330">
    <property type="entry name" value="Ado/ade_deaminase"/>
</dbReference>
<evidence type="ECO:0000256" key="5">
    <source>
        <dbReference type="ARBA" id="ARBA00022801"/>
    </source>
</evidence>